<dbReference type="SUPFAM" id="SSF48317">
    <property type="entry name" value="Acid phosphatase/Vanadium-dependent haloperoxidase"/>
    <property type="match status" value="1"/>
</dbReference>
<dbReference type="PANTHER" id="PTHR14969:SF13">
    <property type="entry name" value="AT30094P"/>
    <property type="match status" value="1"/>
</dbReference>
<evidence type="ECO:0000259" key="2">
    <source>
        <dbReference type="SMART" id="SM00014"/>
    </source>
</evidence>
<protein>
    <submittedName>
        <fullName evidence="3">Undecaprenyl-diphosphatase</fullName>
    </submittedName>
</protein>
<feature type="transmembrane region" description="Helical" evidence="1">
    <location>
        <begin position="106"/>
        <end position="127"/>
    </location>
</feature>
<organism evidence="3 4">
    <name type="scientific">Salipiger marinus</name>
    <dbReference type="NCBI Taxonomy" id="555512"/>
    <lineage>
        <taxon>Bacteria</taxon>
        <taxon>Pseudomonadati</taxon>
        <taxon>Pseudomonadota</taxon>
        <taxon>Alphaproteobacteria</taxon>
        <taxon>Rhodobacterales</taxon>
        <taxon>Roseobacteraceae</taxon>
        <taxon>Salipiger</taxon>
    </lineage>
</organism>
<dbReference type="SMART" id="SM00014">
    <property type="entry name" value="acidPPc"/>
    <property type="match status" value="1"/>
</dbReference>
<feature type="transmembrane region" description="Helical" evidence="1">
    <location>
        <begin position="177"/>
        <end position="198"/>
    </location>
</feature>
<dbReference type="OrthoDB" id="9801622at2"/>
<dbReference type="InterPro" id="IPR036938">
    <property type="entry name" value="PAP2/HPO_sf"/>
</dbReference>
<evidence type="ECO:0000256" key="1">
    <source>
        <dbReference type="SAM" id="Phobius"/>
    </source>
</evidence>
<feature type="transmembrane region" description="Helical" evidence="1">
    <location>
        <begin position="147"/>
        <end position="165"/>
    </location>
</feature>
<gene>
    <name evidence="3" type="ORF">SAMN04487993_101538</name>
</gene>
<evidence type="ECO:0000313" key="3">
    <source>
        <dbReference type="EMBL" id="SDJ02292.1"/>
    </source>
</evidence>
<keyword evidence="1" id="KW-0472">Membrane</keyword>
<dbReference type="Gene3D" id="1.20.144.10">
    <property type="entry name" value="Phosphatidic acid phosphatase type 2/haloperoxidase"/>
    <property type="match status" value="2"/>
</dbReference>
<feature type="transmembrane region" description="Helical" evidence="1">
    <location>
        <begin position="77"/>
        <end position="99"/>
    </location>
</feature>
<dbReference type="STRING" id="555512.SAMN04487993_101538"/>
<proteinExistence type="predicted"/>
<dbReference type="RefSeq" id="WP_089849162.1">
    <property type="nucleotide sequence ID" value="NZ_FNEJ01000015.1"/>
</dbReference>
<keyword evidence="4" id="KW-1185">Reference proteome</keyword>
<feature type="transmembrane region" description="Helical" evidence="1">
    <location>
        <begin position="16"/>
        <end position="36"/>
    </location>
</feature>
<name>A0A1G8QBY8_9RHOB</name>
<dbReference type="PANTHER" id="PTHR14969">
    <property type="entry name" value="SPHINGOSINE-1-PHOSPHATE PHOSPHOHYDROLASE"/>
    <property type="match status" value="1"/>
</dbReference>
<dbReference type="EMBL" id="FNEJ01000015">
    <property type="protein sequence ID" value="SDJ02292.1"/>
    <property type="molecule type" value="Genomic_DNA"/>
</dbReference>
<keyword evidence="1" id="KW-0812">Transmembrane</keyword>
<dbReference type="Pfam" id="PF01569">
    <property type="entry name" value="PAP2"/>
    <property type="match status" value="1"/>
</dbReference>
<reference evidence="4" key="1">
    <citation type="submission" date="2016-10" db="EMBL/GenBank/DDBJ databases">
        <authorList>
            <person name="Varghese N."/>
            <person name="Submissions S."/>
        </authorList>
    </citation>
    <scope>NUCLEOTIDE SEQUENCE [LARGE SCALE GENOMIC DNA]</scope>
    <source>
        <strain evidence="4">DSM 26424</strain>
    </source>
</reference>
<dbReference type="Proteomes" id="UP000199093">
    <property type="component" value="Unassembled WGS sequence"/>
</dbReference>
<dbReference type="InterPro" id="IPR000326">
    <property type="entry name" value="PAP2/HPO"/>
</dbReference>
<accession>A0A1G8QBY8</accession>
<dbReference type="AlphaFoldDB" id="A0A1G8QBY8"/>
<evidence type="ECO:0000313" key="4">
    <source>
        <dbReference type="Proteomes" id="UP000199093"/>
    </source>
</evidence>
<feature type="transmembrane region" description="Helical" evidence="1">
    <location>
        <begin position="204"/>
        <end position="222"/>
    </location>
</feature>
<dbReference type="CDD" id="cd03392">
    <property type="entry name" value="PAP2_like_2"/>
    <property type="match status" value="1"/>
</dbReference>
<feature type="domain" description="Phosphatidic acid phosphatase type 2/haloperoxidase" evidence="2">
    <location>
        <begin position="102"/>
        <end position="219"/>
    </location>
</feature>
<keyword evidence="1" id="KW-1133">Transmembrane helix</keyword>
<sequence length="241" mass="25728">MALFAYLKTLTRRLEGVTLAAILIVCGALWGFVSLASEMAEGDLHAFDEYVLLALRTSGDLSDPIGSDQVEIAMRDLTALGGVSVLTLISISVLVFLFLQRQRSAALLLASAILGGQAISHLAKLGFSRPRPDLVPHGVEAATASFPSGHSMMAAVTYLTLAVMLARTSTRQRVRIFYFVVAAILAVLVGVSRIYLGVHWPSDVLAGWSLGAAWALGVWLLARHLARTGQIEPDRGGTDDS</sequence>